<dbReference type="Pfam" id="PF00211">
    <property type="entry name" value="Guanylate_cyc"/>
    <property type="match status" value="1"/>
</dbReference>
<dbReference type="InterPro" id="IPR050697">
    <property type="entry name" value="Adenylyl/Guanylyl_Cyclase_3/4"/>
</dbReference>
<dbReference type="GO" id="GO:0035556">
    <property type="term" value="P:intracellular signal transduction"/>
    <property type="evidence" value="ECO:0007669"/>
    <property type="project" value="InterPro"/>
</dbReference>
<evidence type="ECO:0000259" key="1">
    <source>
        <dbReference type="PROSITE" id="PS50125"/>
    </source>
</evidence>
<dbReference type="PANTHER" id="PTHR43081:SF1">
    <property type="entry name" value="ADENYLATE CYCLASE, TERMINAL-DIFFERENTIATION SPECIFIC"/>
    <property type="match status" value="1"/>
</dbReference>
<comment type="caution">
    <text evidence="2">The sequence shown here is derived from an EMBL/GenBank/DDBJ whole genome shotgun (WGS) entry which is preliminary data.</text>
</comment>
<dbReference type="Proteomes" id="UP000885847">
    <property type="component" value="Unassembled WGS sequence"/>
</dbReference>
<organism evidence="2">
    <name type="scientific">candidate division WOR-3 bacterium</name>
    <dbReference type="NCBI Taxonomy" id="2052148"/>
    <lineage>
        <taxon>Bacteria</taxon>
        <taxon>Bacteria division WOR-3</taxon>
    </lineage>
</organism>
<dbReference type="AlphaFoldDB" id="A0A7C0VDK9"/>
<dbReference type="EMBL" id="DQWE01000401">
    <property type="protein sequence ID" value="HDI83835.1"/>
    <property type="molecule type" value="Genomic_DNA"/>
</dbReference>
<dbReference type="PROSITE" id="PS50125">
    <property type="entry name" value="GUANYLATE_CYCLASE_2"/>
    <property type="match status" value="1"/>
</dbReference>
<reference evidence="2" key="1">
    <citation type="journal article" date="2020" name="mSystems">
        <title>Genome- and Community-Level Interaction Insights into Carbon Utilization and Element Cycling Functions of Hydrothermarchaeota in Hydrothermal Sediment.</title>
        <authorList>
            <person name="Zhou Z."/>
            <person name="Liu Y."/>
            <person name="Xu W."/>
            <person name="Pan J."/>
            <person name="Luo Z.H."/>
            <person name="Li M."/>
        </authorList>
    </citation>
    <scope>NUCLEOTIDE SEQUENCE [LARGE SCALE GENOMIC DNA]</scope>
    <source>
        <strain evidence="2">HyVt-102</strain>
    </source>
</reference>
<dbReference type="CDD" id="cd07302">
    <property type="entry name" value="CHD"/>
    <property type="match status" value="1"/>
</dbReference>
<name>A0A7C0VDK9_UNCW3</name>
<dbReference type="GO" id="GO:0004016">
    <property type="term" value="F:adenylate cyclase activity"/>
    <property type="evidence" value="ECO:0007669"/>
    <property type="project" value="UniProtKB-ARBA"/>
</dbReference>
<feature type="domain" description="Guanylate cyclase" evidence="1">
    <location>
        <begin position="65"/>
        <end position="162"/>
    </location>
</feature>
<protein>
    <recommendedName>
        <fullName evidence="1">Guanylate cyclase domain-containing protein</fullName>
    </recommendedName>
</protein>
<dbReference type="SUPFAM" id="SSF55073">
    <property type="entry name" value="Nucleotide cyclase"/>
    <property type="match status" value="1"/>
</dbReference>
<dbReference type="GO" id="GO:0006171">
    <property type="term" value="P:cAMP biosynthetic process"/>
    <property type="evidence" value="ECO:0007669"/>
    <property type="project" value="TreeGrafter"/>
</dbReference>
<dbReference type="InterPro" id="IPR029787">
    <property type="entry name" value="Nucleotide_cyclase"/>
</dbReference>
<accession>A0A7C0VDK9</accession>
<evidence type="ECO:0000313" key="2">
    <source>
        <dbReference type="EMBL" id="HDI83835.1"/>
    </source>
</evidence>
<dbReference type="InterPro" id="IPR001054">
    <property type="entry name" value="A/G_cyclase"/>
</dbReference>
<proteinExistence type="predicted"/>
<gene>
    <name evidence="2" type="ORF">ENF18_08620</name>
</gene>
<feature type="non-terminal residue" evidence="2">
    <location>
        <position position="162"/>
    </location>
</feature>
<dbReference type="Gene3D" id="3.30.70.1230">
    <property type="entry name" value="Nucleotide cyclase"/>
    <property type="match status" value="1"/>
</dbReference>
<sequence>MEKNFWQFDTVILNGYNFFERKEDLMATLDDYINAFKRYLPERVFQKIMQDPKKVRLEGEKRFVTVLFGDLSGFTSLTEKLEDPEKIVEIVNRYFMRMLEIVEKYGGDVDKFLGDAIMVIFGAPVAHKDDPERAVRAALEMIEAIKELGVVHTPKGDVEVNM</sequence>
<dbReference type="PANTHER" id="PTHR43081">
    <property type="entry name" value="ADENYLATE CYCLASE, TERMINAL-DIFFERENTIATION SPECIFIC-RELATED"/>
    <property type="match status" value="1"/>
</dbReference>